<dbReference type="EMBL" id="ML978956">
    <property type="protein sequence ID" value="KAF1934430.1"/>
    <property type="molecule type" value="Genomic_DNA"/>
</dbReference>
<dbReference type="AlphaFoldDB" id="A0A6A5S4A8"/>
<dbReference type="RefSeq" id="XP_033454678.1">
    <property type="nucleotide sequence ID" value="XM_033595278.1"/>
</dbReference>
<keyword evidence="2" id="KW-1185">Reference proteome</keyword>
<dbReference type="OrthoDB" id="5357734at2759"/>
<dbReference type="GeneID" id="54352945"/>
<organism evidence="1 2">
    <name type="scientific">Didymella exigua CBS 183.55</name>
    <dbReference type="NCBI Taxonomy" id="1150837"/>
    <lineage>
        <taxon>Eukaryota</taxon>
        <taxon>Fungi</taxon>
        <taxon>Dikarya</taxon>
        <taxon>Ascomycota</taxon>
        <taxon>Pezizomycotina</taxon>
        <taxon>Dothideomycetes</taxon>
        <taxon>Pleosporomycetidae</taxon>
        <taxon>Pleosporales</taxon>
        <taxon>Pleosporineae</taxon>
        <taxon>Didymellaceae</taxon>
        <taxon>Didymella</taxon>
    </lineage>
</organism>
<gene>
    <name evidence="1" type="ORF">M421DRAFT_551</name>
</gene>
<dbReference type="Proteomes" id="UP000800082">
    <property type="component" value="Unassembled WGS sequence"/>
</dbReference>
<accession>A0A6A5S4A8</accession>
<reference evidence="1" key="1">
    <citation type="journal article" date="2020" name="Stud. Mycol.">
        <title>101 Dothideomycetes genomes: a test case for predicting lifestyles and emergence of pathogens.</title>
        <authorList>
            <person name="Haridas S."/>
            <person name="Albert R."/>
            <person name="Binder M."/>
            <person name="Bloem J."/>
            <person name="Labutti K."/>
            <person name="Salamov A."/>
            <person name="Andreopoulos B."/>
            <person name="Baker S."/>
            <person name="Barry K."/>
            <person name="Bills G."/>
            <person name="Bluhm B."/>
            <person name="Cannon C."/>
            <person name="Castanera R."/>
            <person name="Culley D."/>
            <person name="Daum C."/>
            <person name="Ezra D."/>
            <person name="Gonzalez J."/>
            <person name="Henrissat B."/>
            <person name="Kuo A."/>
            <person name="Liang C."/>
            <person name="Lipzen A."/>
            <person name="Lutzoni F."/>
            <person name="Magnuson J."/>
            <person name="Mondo S."/>
            <person name="Nolan M."/>
            <person name="Ohm R."/>
            <person name="Pangilinan J."/>
            <person name="Park H.-J."/>
            <person name="Ramirez L."/>
            <person name="Alfaro M."/>
            <person name="Sun H."/>
            <person name="Tritt A."/>
            <person name="Yoshinaga Y."/>
            <person name="Zwiers L.-H."/>
            <person name="Turgeon B."/>
            <person name="Goodwin S."/>
            <person name="Spatafora J."/>
            <person name="Crous P."/>
            <person name="Grigoriev I."/>
        </authorList>
    </citation>
    <scope>NUCLEOTIDE SEQUENCE</scope>
    <source>
        <strain evidence="1">CBS 183.55</strain>
    </source>
</reference>
<evidence type="ECO:0000313" key="1">
    <source>
        <dbReference type="EMBL" id="KAF1934430.1"/>
    </source>
</evidence>
<name>A0A6A5S4A8_9PLEO</name>
<evidence type="ECO:0000313" key="2">
    <source>
        <dbReference type="Proteomes" id="UP000800082"/>
    </source>
</evidence>
<sequence>MPELSSKFAGHGVSAGVRNAACRHWIAADRGVRADTSESPSQRLIATPMCTVQCFQNLGLITFISQGLAIAWWRKVMQGSSLSTLHRNHAYSYSFYSTVTSGKHFNIVALAALVTKFDRHSGGLPGEDWTIKTVDSAWAGVINAYDGKIANGRVRDLLGPNQERIASDL</sequence>
<protein>
    <submittedName>
        <fullName evidence="1">Uncharacterized protein</fullName>
    </submittedName>
</protein>
<proteinExistence type="predicted"/>